<gene>
    <name evidence="1" type="ORF">DM02DRAFT_663937</name>
</gene>
<sequence>MLQSWDRNGAYGYWIVAEQDRSVRISSSFDNSLLQQSVPRMQRLEQLGRIRGHLKESNIDTSSSDMAFNTNWMRRTQWAETFAGADRKLLHSVLGAKALIALYIVITT</sequence>
<evidence type="ECO:0000313" key="1">
    <source>
        <dbReference type="EMBL" id="PVH91499.1"/>
    </source>
</evidence>
<proteinExistence type="predicted"/>
<evidence type="ECO:0000313" key="2">
    <source>
        <dbReference type="Proteomes" id="UP000244855"/>
    </source>
</evidence>
<dbReference type="STRING" id="97972.A0A2V1D1J8"/>
<protein>
    <submittedName>
        <fullName evidence="1">Uncharacterized protein</fullName>
    </submittedName>
</protein>
<name>A0A2V1D1J8_9PLEO</name>
<accession>A0A2V1D1J8</accession>
<organism evidence="1 2">
    <name type="scientific">Periconia macrospinosa</name>
    <dbReference type="NCBI Taxonomy" id="97972"/>
    <lineage>
        <taxon>Eukaryota</taxon>
        <taxon>Fungi</taxon>
        <taxon>Dikarya</taxon>
        <taxon>Ascomycota</taxon>
        <taxon>Pezizomycotina</taxon>
        <taxon>Dothideomycetes</taxon>
        <taxon>Pleosporomycetidae</taxon>
        <taxon>Pleosporales</taxon>
        <taxon>Massarineae</taxon>
        <taxon>Periconiaceae</taxon>
        <taxon>Periconia</taxon>
    </lineage>
</organism>
<keyword evidence="2" id="KW-1185">Reference proteome</keyword>
<dbReference type="EMBL" id="KZ805852">
    <property type="protein sequence ID" value="PVH91499.1"/>
    <property type="molecule type" value="Genomic_DNA"/>
</dbReference>
<reference evidence="1 2" key="1">
    <citation type="journal article" date="2018" name="Sci. Rep.">
        <title>Comparative genomics provides insights into the lifestyle and reveals functional heterogeneity of dark septate endophytic fungi.</title>
        <authorList>
            <person name="Knapp D.G."/>
            <person name="Nemeth J.B."/>
            <person name="Barry K."/>
            <person name="Hainaut M."/>
            <person name="Henrissat B."/>
            <person name="Johnson J."/>
            <person name="Kuo A."/>
            <person name="Lim J.H.P."/>
            <person name="Lipzen A."/>
            <person name="Nolan M."/>
            <person name="Ohm R.A."/>
            <person name="Tamas L."/>
            <person name="Grigoriev I.V."/>
            <person name="Spatafora J.W."/>
            <person name="Nagy L.G."/>
            <person name="Kovacs G.M."/>
        </authorList>
    </citation>
    <scope>NUCLEOTIDE SEQUENCE [LARGE SCALE GENOMIC DNA]</scope>
    <source>
        <strain evidence="1 2">DSE2036</strain>
    </source>
</reference>
<dbReference type="AlphaFoldDB" id="A0A2V1D1J8"/>
<dbReference type="OrthoDB" id="4160379at2759"/>
<dbReference type="Proteomes" id="UP000244855">
    <property type="component" value="Unassembled WGS sequence"/>
</dbReference>